<feature type="compositionally biased region" description="Basic residues" evidence="1">
    <location>
        <begin position="1"/>
        <end position="11"/>
    </location>
</feature>
<reference evidence="3 4" key="1">
    <citation type="submission" date="2024-04" db="EMBL/GenBank/DDBJ databases">
        <title>Tritrichomonas musculus Genome.</title>
        <authorList>
            <person name="Alves-Ferreira E."/>
            <person name="Grigg M."/>
            <person name="Lorenzi H."/>
            <person name="Galac M."/>
        </authorList>
    </citation>
    <scope>NUCLEOTIDE SEQUENCE [LARGE SCALE GENOMIC DNA]</scope>
    <source>
        <strain evidence="3 4">EAF2021</strain>
    </source>
</reference>
<feature type="domain" description="Formin GTPase-binding" evidence="2">
    <location>
        <begin position="31"/>
        <end position="178"/>
    </location>
</feature>
<dbReference type="Gene3D" id="1.25.10.10">
    <property type="entry name" value="Leucine-rich Repeat Variant"/>
    <property type="match status" value="1"/>
</dbReference>
<accession>A0ABR2I7K6</accession>
<evidence type="ECO:0000313" key="4">
    <source>
        <dbReference type="Proteomes" id="UP001470230"/>
    </source>
</evidence>
<protein>
    <recommendedName>
        <fullName evidence="2">Formin GTPase-binding domain-containing protein</fullName>
    </recommendedName>
</protein>
<dbReference type="SMART" id="SM01140">
    <property type="entry name" value="Drf_GBD"/>
    <property type="match status" value="1"/>
</dbReference>
<evidence type="ECO:0000259" key="2">
    <source>
        <dbReference type="SMART" id="SM01140"/>
    </source>
</evidence>
<dbReference type="Proteomes" id="UP001470230">
    <property type="component" value="Unassembled WGS sequence"/>
</dbReference>
<keyword evidence="4" id="KW-1185">Reference proteome</keyword>
<dbReference type="InterPro" id="IPR016024">
    <property type="entry name" value="ARM-type_fold"/>
</dbReference>
<organism evidence="3 4">
    <name type="scientific">Tritrichomonas musculus</name>
    <dbReference type="NCBI Taxonomy" id="1915356"/>
    <lineage>
        <taxon>Eukaryota</taxon>
        <taxon>Metamonada</taxon>
        <taxon>Parabasalia</taxon>
        <taxon>Tritrichomonadida</taxon>
        <taxon>Tritrichomonadidae</taxon>
        <taxon>Tritrichomonas</taxon>
    </lineage>
</organism>
<feature type="region of interest" description="Disordered" evidence="1">
    <location>
        <begin position="1"/>
        <end position="31"/>
    </location>
</feature>
<evidence type="ECO:0000313" key="3">
    <source>
        <dbReference type="EMBL" id="KAK8857920.1"/>
    </source>
</evidence>
<sequence length="181" mass="21347">MFKKKNQKKSSKKEEEEEEKDRWLTTENIEGQRPPPEQILVLLNDLLDDLDIFGENRVKIMKLSIDSKWNFLLRQNEKDRFTPSPQYILKQLRENATTKVFLAIDSCLLGRISWCKQFCQLNGHLYILSHLSSIQSRIIFNVSQKDDYYNINIILTSISTLCTIKSLSHHITSKFTSHHYK</sequence>
<proteinExistence type="predicted"/>
<name>A0ABR2I7K6_9EUKA</name>
<dbReference type="SUPFAM" id="SSF48371">
    <property type="entry name" value="ARM repeat"/>
    <property type="match status" value="1"/>
</dbReference>
<dbReference type="EMBL" id="JAPFFF010000019">
    <property type="protein sequence ID" value="KAK8857920.1"/>
    <property type="molecule type" value="Genomic_DNA"/>
</dbReference>
<evidence type="ECO:0000256" key="1">
    <source>
        <dbReference type="SAM" id="MobiDB-lite"/>
    </source>
</evidence>
<gene>
    <name evidence="3" type="ORF">M9Y10_013019</name>
</gene>
<dbReference type="Pfam" id="PF06371">
    <property type="entry name" value="Drf_GBD"/>
    <property type="match status" value="1"/>
</dbReference>
<dbReference type="InterPro" id="IPR011989">
    <property type="entry name" value="ARM-like"/>
</dbReference>
<comment type="caution">
    <text evidence="3">The sequence shown here is derived from an EMBL/GenBank/DDBJ whole genome shotgun (WGS) entry which is preliminary data.</text>
</comment>
<dbReference type="InterPro" id="IPR010473">
    <property type="entry name" value="GTPase-bd"/>
</dbReference>